<evidence type="ECO:0000313" key="3">
    <source>
        <dbReference type="Proteomes" id="UP001054945"/>
    </source>
</evidence>
<evidence type="ECO:0000256" key="1">
    <source>
        <dbReference type="SAM" id="Phobius"/>
    </source>
</evidence>
<sequence length="91" mass="10704">MFNNYNPTRERLILSLFLYRMSVFAFDRTLAISFRSFKLLFVQPADGLFVICSSCCHFYWTNPHERDRGGIMHCDLEDYEIGSSLPNSMLH</sequence>
<keyword evidence="1" id="KW-0472">Membrane</keyword>
<dbReference type="EMBL" id="BPLR01010754">
    <property type="protein sequence ID" value="GIY41769.1"/>
    <property type="molecule type" value="Genomic_DNA"/>
</dbReference>
<keyword evidence="1" id="KW-0812">Transmembrane</keyword>
<keyword evidence="1" id="KW-1133">Transmembrane helix</keyword>
<keyword evidence="3" id="KW-1185">Reference proteome</keyword>
<feature type="transmembrane region" description="Helical" evidence="1">
    <location>
        <begin position="12"/>
        <end position="34"/>
    </location>
</feature>
<evidence type="ECO:0000313" key="2">
    <source>
        <dbReference type="EMBL" id="GIY41769.1"/>
    </source>
</evidence>
<proteinExistence type="predicted"/>
<dbReference type="Proteomes" id="UP001054945">
    <property type="component" value="Unassembled WGS sequence"/>
</dbReference>
<accession>A0AAV4T981</accession>
<dbReference type="AlphaFoldDB" id="A0AAV4T981"/>
<gene>
    <name evidence="2" type="ORF">CEXT_631671</name>
</gene>
<name>A0AAV4T981_CAEEX</name>
<reference evidence="2 3" key="1">
    <citation type="submission" date="2021-06" db="EMBL/GenBank/DDBJ databases">
        <title>Caerostris extrusa draft genome.</title>
        <authorList>
            <person name="Kono N."/>
            <person name="Arakawa K."/>
        </authorList>
    </citation>
    <scope>NUCLEOTIDE SEQUENCE [LARGE SCALE GENOMIC DNA]</scope>
</reference>
<protein>
    <submittedName>
        <fullName evidence="2">Uncharacterized protein</fullName>
    </submittedName>
</protein>
<comment type="caution">
    <text evidence="2">The sequence shown here is derived from an EMBL/GenBank/DDBJ whole genome shotgun (WGS) entry which is preliminary data.</text>
</comment>
<organism evidence="2 3">
    <name type="scientific">Caerostris extrusa</name>
    <name type="common">Bark spider</name>
    <name type="synonym">Caerostris bankana</name>
    <dbReference type="NCBI Taxonomy" id="172846"/>
    <lineage>
        <taxon>Eukaryota</taxon>
        <taxon>Metazoa</taxon>
        <taxon>Ecdysozoa</taxon>
        <taxon>Arthropoda</taxon>
        <taxon>Chelicerata</taxon>
        <taxon>Arachnida</taxon>
        <taxon>Araneae</taxon>
        <taxon>Araneomorphae</taxon>
        <taxon>Entelegynae</taxon>
        <taxon>Araneoidea</taxon>
        <taxon>Araneidae</taxon>
        <taxon>Caerostris</taxon>
    </lineage>
</organism>